<organism evidence="1 2">
    <name type="scientific">Roseicyclus elongatus DSM 19469</name>
    <dbReference type="NCBI Taxonomy" id="1294273"/>
    <lineage>
        <taxon>Bacteria</taxon>
        <taxon>Pseudomonadati</taxon>
        <taxon>Pseudomonadota</taxon>
        <taxon>Alphaproteobacteria</taxon>
        <taxon>Rhodobacterales</taxon>
        <taxon>Roseobacteraceae</taxon>
        <taxon>Roseicyclus</taxon>
    </lineage>
</organism>
<keyword evidence="2" id="KW-1185">Reference proteome</keyword>
<dbReference type="EMBL" id="CP004372">
    <property type="protein sequence ID" value="AHM04994.1"/>
    <property type="molecule type" value="Genomic_DNA"/>
</dbReference>
<reference evidence="1 2" key="1">
    <citation type="submission" date="2013-03" db="EMBL/GenBank/DDBJ databases">
        <authorList>
            <person name="Fiebig A."/>
            <person name="Goeker M."/>
            <person name="Klenk H.-P.P."/>
        </authorList>
    </citation>
    <scope>NUCLEOTIDE SEQUENCE [LARGE SCALE GENOMIC DNA]</scope>
    <source>
        <strain evidence="2">DSM 19469</strain>
    </source>
</reference>
<protein>
    <submittedName>
        <fullName evidence="1">Uncharacterized protein</fullName>
    </submittedName>
</protein>
<proteinExistence type="predicted"/>
<dbReference type="Proteomes" id="UP000019593">
    <property type="component" value="Chromosome"/>
</dbReference>
<gene>
    <name evidence="1" type="ORF">roselon_02695</name>
</gene>
<evidence type="ECO:0000313" key="2">
    <source>
        <dbReference type="Proteomes" id="UP000019593"/>
    </source>
</evidence>
<accession>W8RUX0</accession>
<sequence length="43" mass="4509">MRRRVGGKTALVEFAATWSKTGPGSTPCAPAPATHSDGCVIHW</sequence>
<name>W8RUX0_9RHOB</name>
<dbReference type="AlphaFoldDB" id="W8RUX0"/>
<dbReference type="KEGG" id="red:roselon_02695"/>
<dbReference type="HOGENOM" id="CLU_3239031_0_0_5"/>
<evidence type="ECO:0000313" key="1">
    <source>
        <dbReference type="EMBL" id="AHM04994.1"/>
    </source>
</evidence>